<evidence type="ECO:0000313" key="11">
    <source>
        <dbReference type="EMBL" id="TDQ41525.1"/>
    </source>
</evidence>
<dbReference type="UniPathway" id="UPA00035">
    <property type="reaction ID" value="UER00043"/>
</dbReference>
<dbReference type="GO" id="GO:0000162">
    <property type="term" value="P:L-tryptophan biosynthetic process"/>
    <property type="evidence" value="ECO:0007669"/>
    <property type="project" value="UniProtKB-UniRule"/>
</dbReference>
<sequence length="254" mass="27244">MLNTILETKAAEIAAIDPTQFTPRQSPYRSLYEAVKQSKRQPALIAEVKKASPSKGLIAPHFQPVQTAKAYEKAGAAAISVLTDATYFQGSVADLQGVRAAVSIPVLRKDFIISEEQVLESAAIGADAILLIGEALEPKKLHALYLQATELGLSCLVEVHSKSVLANLLEVFTPSLIGINNRDLHTFHTALEHTQEIASLLPAGIPFVSESGIHGQQDVATIEQFGASAMLVGEHLMRSGDPEKAIAKLYGDQQ</sequence>
<comment type="catalytic activity">
    <reaction evidence="1 9">
        <text>1-(2-carboxyphenylamino)-1-deoxy-D-ribulose 5-phosphate + H(+) = (1S,2R)-1-C-(indol-3-yl)glycerol 3-phosphate + CO2 + H2O</text>
        <dbReference type="Rhea" id="RHEA:23476"/>
        <dbReference type="ChEBI" id="CHEBI:15377"/>
        <dbReference type="ChEBI" id="CHEBI:15378"/>
        <dbReference type="ChEBI" id="CHEBI:16526"/>
        <dbReference type="ChEBI" id="CHEBI:58613"/>
        <dbReference type="ChEBI" id="CHEBI:58866"/>
        <dbReference type="EC" id="4.1.1.48"/>
    </reaction>
</comment>
<dbReference type="FunFam" id="3.20.20.70:FF:000024">
    <property type="entry name" value="Indole-3-glycerol phosphate synthase"/>
    <property type="match status" value="1"/>
</dbReference>
<dbReference type="GO" id="GO:0004640">
    <property type="term" value="F:phosphoribosylanthranilate isomerase activity"/>
    <property type="evidence" value="ECO:0007669"/>
    <property type="project" value="TreeGrafter"/>
</dbReference>
<protein>
    <recommendedName>
        <fullName evidence="9">Indole-3-glycerol phosphate synthase</fullName>
        <shortName evidence="9">IGPS</shortName>
        <ecNumber evidence="9">4.1.1.48</ecNumber>
    </recommendedName>
</protein>
<evidence type="ECO:0000256" key="1">
    <source>
        <dbReference type="ARBA" id="ARBA00001633"/>
    </source>
</evidence>
<comment type="caution">
    <text evidence="11">The sequence shown here is derived from an EMBL/GenBank/DDBJ whole genome shotgun (WGS) entry which is preliminary data.</text>
</comment>
<evidence type="ECO:0000256" key="9">
    <source>
        <dbReference type="HAMAP-Rule" id="MF_00134"/>
    </source>
</evidence>
<keyword evidence="4 9" id="KW-0028">Amino-acid biosynthesis</keyword>
<dbReference type="RefSeq" id="WP_133579395.1">
    <property type="nucleotide sequence ID" value="NZ_SNYJ01000003.1"/>
</dbReference>
<gene>
    <name evidence="9" type="primary">trpC</name>
    <name evidence="11" type="ORF">EV213_103103</name>
</gene>
<dbReference type="GO" id="GO:0004425">
    <property type="term" value="F:indole-3-glycerol-phosphate synthase activity"/>
    <property type="evidence" value="ECO:0007669"/>
    <property type="project" value="UniProtKB-UniRule"/>
</dbReference>
<dbReference type="CDD" id="cd00331">
    <property type="entry name" value="IGPS"/>
    <property type="match status" value="1"/>
</dbReference>
<dbReference type="EC" id="4.1.1.48" evidence="9"/>
<dbReference type="PROSITE" id="PS00614">
    <property type="entry name" value="IGPS"/>
    <property type="match status" value="1"/>
</dbReference>
<keyword evidence="5 9" id="KW-0210">Decarboxylase</keyword>
<dbReference type="InterPro" id="IPR013798">
    <property type="entry name" value="Indole-3-glycerol_P_synth_dom"/>
</dbReference>
<organism evidence="11 12">
    <name type="scientific">Aureibacillus halotolerans</name>
    <dbReference type="NCBI Taxonomy" id="1508390"/>
    <lineage>
        <taxon>Bacteria</taxon>
        <taxon>Bacillati</taxon>
        <taxon>Bacillota</taxon>
        <taxon>Bacilli</taxon>
        <taxon>Bacillales</taxon>
        <taxon>Bacillaceae</taxon>
        <taxon>Aureibacillus</taxon>
    </lineage>
</organism>
<evidence type="ECO:0000256" key="2">
    <source>
        <dbReference type="ARBA" id="ARBA00004696"/>
    </source>
</evidence>
<evidence type="ECO:0000256" key="5">
    <source>
        <dbReference type="ARBA" id="ARBA00022793"/>
    </source>
</evidence>
<evidence type="ECO:0000256" key="8">
    <source>
        <dbReference type="ARBA" id="ARBA00023239"/>
    </source>
</evidence>
<evidence type="ECO:0000256" key="4">
    <source>
        <dbReference type="ARBA" id="ARBA00022605"/>
    </source>
</evidence>
<dbReference type="Pfam" id="PF00218">
    <property type="entry name" value="IGPS"/>
    <property type="match status" value="1"/>
</dbReference>
<dbReference type="AlphaFoldDB" id="A0A4R6UA17"/>
<dbReference type="InterPro" id="IPR001468">
    <property type="entry name" value="Indole-3-GlycerolPSynthase_CS"/>
</dbReference>
<dbReference type="PANTHER" id="PTHR22854">
    <property type="entry name" value="TRYPTOPHAN BIOSYNTHESIS PROTEIN"/>
    <property type="match status" value="1"/>
</dbReference>
<dbReference type="OrthoDB" id="9804217at2"/>
<dbReference type="SUPFAM" id="SSF51366">
    <property type="entry name" value="Ribulose-phoshate binding barrel"/>
    <property type="match status" value="1"/>
</dbReference>
<evidence type="ECO:0000256" key="6">
    <source>
        <dbReference type="ARBA" id="ARBA00022822"/>
    </source>
</evidence>
<keyword evidence="12" id="KW-1185">Reference proteome</keyword>
<accession>A0A4R6UA17</accession>
<keyword evidence="8 9" id="KW-0456">Lyase</keyword>
<dbReference type="Proteomes" id="UP000295632">
    <property type="component" value="Unassembled WGS sequence"/>
</dbReference>
<dbReference type="NCBIfam" id="NF001377">
    <property type="entry name" value="PRK00278.2-4"/>
    <property type="match status" value="1"/>
</dbReference>
<evidence type="ECO:0000256" key="3">
    <source>
        <dbReference type="ARBA" id="ARBA00008737"/>
    </source>
</evidence>
<keyword evidence="7 9" id="KW-0057">Aromatic amino acid biosynthesis</keyword>
<comment type="pathway">
    <text evidence="2 9">Amino-acid biosynthesis; L-tryptophan biosynthesis; L-tryptophan from chorismate: step 4/5.</text>
</comment>
<dbReference type="HAMAP" id="MF_00134_B">
    <property type="entry name" value="IGPS_B"/>
    <property type="match status" value="1"/>
</dbReference>
<keyword evidence="6 9" id="KW-0822">Tryptophan biosynthesis</keyword>
<name>A0A4R6UA17_9BACI</name>
<dbReference type="InterPro" id="IPR013785">
    <property type="entry name" value="Aldolase_TIM"/>
</dbReference>
<feature type="domain" description="Indole-3-glycerol phosphate synthase" evidence="10">
    <location>
        <begin position="4"/>
        <end position="249"/>
    </location>
</feature>
<dbReference type="Gene3D" id="3.20.20.70">
    <property type="entry name" value="Aldolase class I"/>
    <property type="match status" value="1"/>
</dbReference>
<reference evidence="11 12" key="1">
    <citation type="submission" date="2019-03" db="EMBL/GenBank/DDBJ databases">
        <title>Genomic Encyclopedia of Type Strains, Phase IV (KMG-IV): sequencing the most valuable type-strain genomes for metagenomic binning, comparative biology and taxonomic classification.</title>
        <authorList>
            <person name="Goeker M."/>
        </authorList>
    </citation>
    <scope>NUCLEOTIDE SEQUENCE [LARGE SCALE GENOMIC DNA]</scope>
    <source>
        <strain evidence="11 12">DSM 28697</strain>
    </source>
</reference>
<dbReference type="InterPro" id="IPR045186">
    <property type="entry name" value="Indole-3-glycerol_P_synth"/>
</dbReference>
<proteinExistence type="inferred from homology"/>
<dbReference type="InterPro" id="IPR011060">
    <property type="entry name" value="RibuloseP-bd_barrel"/>
</dbReference>
<evidence type="ECO:0000313" key="12">
    <source>
        <dbReference type="Proteomes" id="UP000295632"/>
    </source>
</evidence>
<comment type="similarity">
    <text evidence="3 9">Belongs to the TrpC family.</text>
</comment>
<evidence type="ECO:0000256" key="7">
    <source>
        <dbReference type="ARBA" id="ARBA00023141"/>
    </source>
</evidence>
<dbReference type="EMBL" id="SNYJ01000003">
    <property type="protein sequence ID" value="TDQ41525.1"/>
    <property type="molecule type" value="Genomic_DNA"/>
</dbReference>
<dbReference type="PANTHER" id="PTHR22854:SF2">
    <property type="entry name" value="INDOLE-3-GLYCEROL-PHOSPHATE SYNTHASE"/>
    <property type="match status" value="1"/>
</dbReference>
<evidence type="ECO:0000259" key="10">
    <source>
        <dbReference type="Pfam" id="PF00218"/>
    </source>
</evidence>